<keyword evidence="3 5" id="KW-1133">Transmembrane helix</keyword>
<evidence type="ECO:0000313" key="7">
    <source>
        <dbReference type="EMBL" id="MCB8560659.1"/>
    </source>
</evidence>
<organism evidence="7 8">
    <name type="scientific">Faecalibacillus intestinalis</name>
    <dbReference type="NCBI Taxonomy" id="1982626"/>
    <lineage>
        <taxon>Bacteria</taxon>
        <taxon>Bacillati</taxon>
        <taxon>Bacillota</taxon>
        <taxon>Erysipelotrichia</taxon>
        <taxon>Erysipelotrichales</taxon>
        <taxon>Coprobacillaceae</taxon>
        <taxon>Faecalibacillus</taxon>
    </lineage>
</organism>
<comment type="subcellular location">
    <subcellularLocation>
        <location evidence="1">Membrane</location>
        <topology evidence="1">Multi-pass membrane protein</topology>
    </subcellularLocation>
</comment>
<feature type="transmembrane region" description="Helical" evidence="5">
    <location>
        <begin position="23"/>
        <end position="45"/>
    </location>
</feature>
<reference evidence="7" key="1">
    <citation type="submission" date="2021-10" db="EMBL/GenBank/DDBJ databases">
        <title>Collection of gut derived symbiotic bacterial strains cultured from healthy donors.</title>
        <authorList>
            <person name="Lin H."/>
            <person name="Littmann E."/>
            <person name="Kohout C."/>
            <person name="Pamer E.G."/>
        </authorList>
    </citation>
    <scope>NUCLEOTIDE SEQUENCE</scope>
    <source>
        <strain evidence="7">DFI.5.2</strain>
    </source>
</reference>
<dbReference type="RefSeq" id="WP_227408297.1">
    <property type="nucleotide sequence ID" value="NZ_JAJDKQ010000002.1"/>
</dbReference>
<dbReference type="GO" id="GO:0000271">
    <property type="term" value="P:polysaccharide biosynthetic process"/>
    <property type="evidence" value="ECO:0007669"/>
    <property type="project" value="InterPro"/>
</dbReference>
<evidence type="ECO:0000259" key="6">
    <source>
        <dbReference type="Pfam" id="PF04138"/>
    </source>
</evidence>
<dbReference type="GO" id="GO:0016020">
    <property type="term" value="C:membrane"/>
    <property type="evidence" value="ECO:0007669"/>
    <property type="project" value="UniProtKB-SubCell"/>
</dbReference>
<evidence type="ECO:0000256" key="5">
    <source>
        <dbReference type="SAM" id="Phobius"/>
    </source>
</evidence>
<evidence type="ECO:0000256" key="4">
    <source>
        <dbReference type="ARBA" id="ARBA00023136"/>
    </source>
</evidence>
<gene>
    <name evidence="7" type="ORF">LJD74_01395</name>
</gene>
<evidence type="ECO:0000256" key="2">
    <source>
        <dbReference type="ARBA" id="ARBA00022692"/>
    </source>
</evidence>
<dbReference type="Proteomes" id="UP001197827">
    <property type="component" value="Unassembled WGS sequence"/>
</dbReference>
<protein>
    <submittedName>
        <fullName evidence="7">GtrA family protein</fullName>
    </submittedName>
</protein>
<evidence type="ECO:0000313" key="8">
    <source>
        <dbReference type="Proteomes" id="UP001197827"/>
    </source>
</evidence>
<dbReference type="EMBL" id="JAJDKQ010000002">
    <property type="protein sequence ID" value="MCB8560659.1"/>
    <property type="molecule type" value="Genomic_DNA"/>
</dbReference>
<dbReference type="AlphaFoldDB" id="A0AAW4VDV9"/>
<evidence type="ECO:0000256" key="1">
    <source>
        <dbReference type="ARBA" id="ARBA00004141"/>
    </source>
</evidence>
<keyword evidence="2 5" id="KW-0812">Transmembrane</keyword>
<proteinExistence type="predicted"/>
<dbReference type="Pfam" id="PF04138">
    <property type="entry name" value="GtrA_DPMS_TM"/>
    <property type="match status" value="1"/>
</dbReference>
<evidence type="ECO:0000256" key="3">
    <source>
        <dbReference type="ARBA" id="ARBA00022989"/>
    </source>
</evidence>
<sequence>MYLIFGTLTTAVNIVVYYLFSNIIYMSYLFSNAVAWFLSVLFAYITNRKYVFNSSSA</sequence>
<name>A0AAW4VDV9_9FIRM</name>
<keyword evidence="4 5" id="KW-0472">Membrane</keyword>
<feature type="domain" description="GtrA/DPMS transmembrane" evidence="6">
    <location>
        <begin position="2"/>
        <end position="55"/>
    </location>
</feature>
<comment type="caution">
    <text evidence="7">The sequence shown here is derived from an EMBL/GenBank/DDBJ whole genome shotgun (WGS) entry which is preliminary data.</text>
</comment>
<accession>A0AAW4VDV9</accession>
<dbReference type="InterPro" id="IPR007267">
    <property type="entry name" value="GtrA_DPMS_TM"/>
</dbReference>